<keyword evidence="2" id="KW-1015">Disulfide bond</keyword>
<dbReference type="Pfam" id="PF13385">
    <property type="entry name" value="Laminin_G_3"/>
    <property type="match status" value="1"/>
</dbReference>
<comment type="caution">
    <text evidence="4">The sequence shown here is derived from an EMBL/GenBank/DDBJ whole genome shotgun (WGS) entry which is preliminary data.</text>
</comment>
<proteinExistence type="predicted"/>
<dbReference type="InterPro" id="IPR024079">
    <property type="entry name" value="MetalloPept_cat_dom_sf"/>
</dbReference>
<evidence type="ECO:0000259" key="3">
    <source>
        <dbReference type="SMART" id="SM00560"/>
    </source>
</evidence>
<dbReference type="GO" id="GO:0016020">
    <property type="term" value="C:membrane"/>
    <property type="evidence" value="ECO:0007669"/>
    <property type="project" value="InterPro"/>
</dbReference>
<protein>
    <submittedName>
        <fullName evidence="4">Peptidase S8</fullName>
    </submittedName>
</protein>
<dbReference type="InterPro" id="IPR006558">
    <property type="entry name" value="LamG-like"/>
</dbReference>
<evidence type="ECO:0000256" key="2">
    <source>
        <dbReference type="ARBA" id="ARBA00023157"/>
    </source>
</evidence>
<name>A0A494XV84_9BACL</name>
<keyword evidence="5" id="KW-1185">Reference proteome</keyword>
<dbReference type="SUPFAM" id="SSF49313">
    <property type="entry name" value="Cadherin-like"/>
    <property type="match status" value="1"/>
</dbReference>
<evidence type="ECO:0000256" key="1">
    <source>
        <dbReference type="ARBA" id="ARBA00022729"/>
    </source>
</evidence>
<dbReference type="Gene3D" id="2.60.40.10">
    <property type="entry name" value="Immunoglobulins"/>
    <property type="match status" value="1"/>
</dbReference>
<dbReference type="InterPro" id="IPR013783">
    <property type="entry name" value="Ig-like_fold"/>
</dbReference>
<sequence>MFGREVNANGIELVDWQGYLANPYIKLTVKPPVTASYPVTITLNAKGSSRLMMDLPSTVSATGASKTLTFASSSEQKDFKLEIHPDRVGGNGEIENYTLSLNILENGGANRTQTIPIRVTDQDDNAESTLPLLFDYRFDTITKYFSDPGIKAAAERAIKDWFYFFDMASFDTVATGAETNHVPNDNFNGNTNITNNVAYNGEWIILRGLNDPYSTGWPSANGLYRKRNGVQVPGPIHRSIGTVLDFFPNFSAQTSLNDDEWYLTQNDSSTCTTSCATDVYSVIMHEFGHGLVFSSDWAGVAAYKAAGGTDSSIVSYQGNAVPLDSSYHIPADQQYWDRLSGQNGGRTHFFPSKRWMLTKLTLLIAEKAGWKLNKNLTPFLAPSIVTSSLPNGTKGSAYSQTLTAKGGVPFYDWNVTVGTLPPGLTLDRFKGTISGTVSSSAPQNSYTFTVQLRDYDTMSTPVTKSFTINLGGTTPPTDVVAQYLFNETSGTTGADASGNGKTATLSGGITWAAGHAANSVNFNGTNGYGSLPTGIVSGLNDFTIASWVKVNNTSNWTRIFDFGTGTSTNMFLTPRPGGAGLRFSITTSGSGGEQQISTSTAFPTGVWKHVAVTLSGTTGTLYVDGVQVATNASMTLKPSSLGNTNLNYLGRSQYSGDAYLNGGLDDFRIYNRALSATEISALFNS</sequence>
<evidence type="ECO:0000313" key="4">
    <source>
        <dbReference type="EMBL" id="RKP54490.1"/>
    </source>
</evidence>
<feature type="domain" description="LamG-like jellyroll fold" evidence="3">
    <location>
        <begin position="540"/>
        <end position="677"/>
    </location>
</feature>
<dbReference type="EMBL" id="RBZM01000005">
    <property type="protein sequence ID" value="RKP54490.1"/>
    <property type="molecule type" value="Genomic_DNA"/>
</dbReference>
<gene>
    <name evidence="4" type="ORF">D7Z26_11995</name>
</gene>
<reference evidence="4 5" key="1">
    <citation type="submission" date="2018-10" db="EMBL/GenBank/DDBJ databases">
        <title>Cohnella sp. M2MS4P-1, whole genome shotgun sequence.</title>
        <authorList>
            <person name="Tuo L."/>
        </authorList>
    </citation>
    <scope>NUCLEOTIDE SEQUENCE [LARGE SCALE GENOMIC DNA]</scope>
    <source>
        <strain evidence="4 5">M2MS4P-1</strain>
    </source>
</reference>
<keyword evidence="1" id="KW-0732">Signal</keyword>
<dbReference type="Proteomes" id="UP000282076">
    <property type="component" value="Unassembled WGS sequence"/>
</dbReference>
<evidence type="ECO:0000313" key="5">
    <source>
        <dbReference type="Proteomes" id="UP000282076"/>
    </source>
</evidence>
<dbReference type="InterPro" id="IPR015919">
    <property type="entry name" value="Cadherin-like_sf"/>
</dbReference>
<dbReference type="Gene3D" id="2.60.120.200">
    <property type="match status" value="1"/>
</dbReference>
<dbReference type="GO" id="GO:0005509">
    <property type="term" value="F:calcium ion binding"/>
    <property type="evidence" value="ECO:0007669"/>
    <property type="project" value="InterPro"/>
</dbReference>
<dbReference type="SMART" id="SM00560">
    <property type="entry name" value="LamGL"/>
    <property type="match status" value="1"/>
</dbReference>
<dbReference type="GO" id="GO:0008237">
    <property type="term" value="F:metallopeptidase activity"/>
    <property type="evidence" value="ECO:0007669"/>
    <property type="project" value="InterPro"/>
</dbReference>
<dbReference type="OrthoDB" id="4168812at2"/>
<dbReference type="SUPFAM" id="SSF49899">
    <property type="entry name" value="Concanavalin A-like lectins/glucanases"/>
    <property type="match status" value="1"/>
</dbReference>
<dbReference type="Gene3D" id="3.40.390.10">
    <property type="entry name" value="Collagenase (Catalytic Domain)"/>
    <property type="match status" value="1"/>
</dbReference>
<organism evidence="4 5">
    <name type="scientific">Cohnella endophytica</name>
    <dbReference type="NCBI Taxonomy" id="2419778"/>
    <lineage>
        <taxon>Bacteria</taxon>
        <taxon>Bacillati</taxon>
        <taxon>Bacillota</taxon>
        <taxon>Bacilli</taxon>
        <taxon>Bacillales</taxon>
        <taxon>Paenibacillaceae</taxon>
        <taxon>Cohnella</taxon>
    </lineage>
</organism>
<dbReference type="Pfam" id="PF05345">
    <property type="entry name" value="He_PIG"/>
    <property type="match status" value="1"/>
</dbReference>
<dbReference type="AlphaFoldDB" id="A0A494XV84"/>
<accession>A0A494XV84</accession>
<dbReference type="InterPro" id="IPR013320">
    <property type="entry name" value="ConA-like_dom_sf"/>
</dbReference>